<dbReference type="InterPro" id="IPR001387">
    <property type="entry name" value="Cro/C1-type_HTH"/>
</dbReference>
<reference evidence="2 3" key="1">
    <citation type="submission" date="2020-02" db="EMBL/GenBank/DDBJ databases">
        <title>Whole-genome analyses of novel actinobacteria.</title>
        <authorList>
            <person name="Sahin N."/>
            <person name="Tatar D."/>
        </authorList>
    </citation>
    <scope>NUCLEOTIDE SEQUENCE [LARGE SCALE GENOMIC DNA]</scope>
    <source>
        <strain evidence="2 3">SB3404</strain>
    </source>
</reference>
<dbReference type="GO" id="GO:0003677">
    <property type="term" value="F:DNA binding"/>
    <property type="evidence" value="ECO:0007669"/>
    <property type="project" value="InterPro"/>
</dbReference>
<evidence type="ECO:0000313" key="2">
    <source>
        <dbReference type="EMBL" id="NGO70527.1"/>
    </source>
</evidence>
<dbReference type="SMART" id="SM00530">
    <property type="entry name" value="HTH_XRE"/>
    <property type="match status" value="1"/>
</dbReference>
<dbReference type="CDD" id="cd00093">
    <property type="entry name" value="HTH_XRE"/>
    <property type="match status" value="1"/>
</dbReference>
<evidence type="ECO:0000259" key="1">
    <source>
        <dbReference type="PROSITE" id="PS50943"/>
    </source>
</evidence>
<dbReference type="AlphaFoldDB" id="A0A6G4X0Z6"/>
<comment type="caution">
    <text evidence="2">The sequence shown here is derived from an EMBL/GenBank/DDBJ whole genome shotgun (WGS) entry which is preliminary data.</text>
</comment>
<proteinExistence type="predicted"/>
<evidence type="ECO:0000313" key="3">
    <source>
        <dbReference type="Proteomes" id="UP000477722"/>
    </source>
</evidence>
<feature type="domain" description="HTH cro/C1-type" evidence="1">
    <location>
        <begin position="15"/>
        <end position="70"/>
    </location>
</feature>
<keyword evidence="3" id="KW-1185">Reference proteome</keyword>
<dbReference type="InterPro" id="IPR010982">
    <property type="entry name" value="Lambda_DNA-bd_dom_sf"/>
</dbReference>
<dbReference type="Gene3D" id="1.10.260.40">
    <property type="entry name" value="lambda repressor-like DNA-binding domains"/>
    <property type="match status" value="1"/>
</dbReference>
<dbReference type="Proteomes" id="UP000477722">
    <property type="component" value="Unassembled WGS sequence"/>
</dbReference>
<accession>A0A6G4X0Z6</accession>
<dbReference type="PROSITE" id="PS50943">
    <property type="entry name" value="HTH_CROC1"/>
    <property type="match status" value="1"/>
</dbReference>
<dbReference type="SUPFAM" id="SSF47413">
    <property type="entry name" value="lambda repressor-like DNA-binding domains"/>
    <property type="match status" value="1"/>
</dbReference>
<protein>
    <submittedName>
        <fullName evidence="2">Helix-turn-helix transcriptional regulator</fullName>
    </submittedName>
</protein>
<dbReference type="Pfam" id="PF13560">
    <property type="entry name" value="HTH_31"/>
    <property type="match status" value="1"/>
</dbReference>
<dbReference type="EMBL" id="JAAKZZ010000205">
    <property type="protein sequence ID" value="NGO70527.1"/>
    <property type="molecule type" value="Genomic_DNA"/>
</dbReference>
<name>A0A6G4X0Z6_9ACTN</name>
<sequence>MPYEMEEQEAIGRRIRRRRLAIGMTQADMASALGKTQGWLSRVERGQIELDRAALINQIASVLHCHPNHLIGRPYLAVSGGNKWQVSAAATVRELRRYDLAPVFTGTPRSSAELWSDMRRLYRLRDAAAYTATLQEMPDLLREVRALVEVSTGHEQEEAFALYAVLCKDTHRVAHALGHAELVAVAGERVQWAAERSGDPLMSAVATYMRVWDTWTTADWEDGMVLADRALSGIEQLTDADDPKALRVGGMLHLRAAITAARGNGFERAQDRVGLAREMAARLEQVEEPVFDRYSLNFSSGNVTIHGIAIAVEAGDQVKALELNDQADQHAIDALPHSRSGHHHMDLSRALLWNGNRDKALDELLKAERLAPQLVRNHPIARATLRQIVYAERASTREKLRGMSSRFHLDDQDVFV</sequence>
<dbReference type="RefSeq" id="WP_165300192.1">
    <property type="nucleotide sequence ID" value="NZ_JAAKZZ010000205.1"/>
</dbReference>
<gene>
    <name evidence="2" type="ORF">G5C65_19645</name>
</gene>
<organism evidence="2 3">
    <name type="scientific">Streptomyces boncukensis</name>
    <dbReference type="NCBI Taxonomy" id="2711219"/>
    <lineage>
        <taxon>Bacteria</taxon>
        <taxon>Bacillati</taxon>
        <taxon>Actinomycetota</taxon>
        <taxon>Actinomycetes</taxon>
        <taxon>Kitasatosporales</taxon>
        <taxon>Streptomycetaceae</taxon>
        <taxon>Streptomyces</taxon>
    </lineage>
</organism>